<dbReference type="GO" id="GO:0046872">
    <property type="term" value="F:metal ion binding"/>
    <property type="evidence" value="ECO:0007669"/>
    <property type="project" value="UniProtKB-KW"/>
</dbReference>
<dbReference type="SUPFAM" id="SSF54862">
    <property type="entry name" value="4Fe-4S ferredoxins"/>
    <property type="match status" value="1"/>
</dbReference>
<gene>
    <name evidence="5" type="ORF">SAMN05421842_104113</name>
</gene>
<feature type="domain" description="4Fe-4S ferredoxin-type" evidence="4">
    <location>
        <begin position="343"/>
        <end position="372"/>
    </location>
</feature>
<dbReference type="EMBL" id="FOMG01000004">
    <property type="protein sequence ID" value="SFC50362.1"/>
    <property type="molecule type" value="Genomic_DNA"/>
</dbReference>
<protein>
    <submittedName>
        <fullName evidence="5">4Fe-4S dicluster domain-containing protein</fullName>
    </submittedName>
</protein>
<dbReference type="Gene3D" id="3.30.70.20">
    <property type="match status" value="1"/>
</dbReference>
<evidence type="ECO:0000256" key="1">
    <source>
        <dbReference type="ARBA" id="ARBA00022723"/>
    </source>
</evidence>
<reference evidence="5 6" key="1">
    <citation type="submission" date="2016-10" db="EMBL/GenBank/DDBJ databases">
        <authorList>
            <person name="de Groot N.N."/>
        </authorList>
    </citation>
    <scope>NUCLEOTIDE SEQUENCE [LARGE SCALE GENOMIC DNA]</scope>
    <source>
        <strain evidence="5 6">DSM 12992</strain>
    </source>
</reference>
<proteinExistence type="predicted"/>
<keyword evidence="6" id="KW-1185">Reference proteome</keyword>
<dbReference type="InterPro" id="IPR017900">
    <property type="entry name" value="4Fe4S_Fe_S_CS"/>
</dbReference>
<evidence type="ECO:0000259" key="4">
    <source>
        <dbReference type="PROSITE" id="PS51379"/>
    </source>
</evidence>
<evidence type="ECO:0000313" key="6">
    <source>
        <dbReference type="Proteomes" id="UP000199263"/>
    </source>
</evidence>
<dbReference type="InterPro" id="IPR017896">
    <property type="entry name" value="4Fe4S_Fe-S-bd"/>
</dbReference>
<dbReference type="RefSeq" id="WP_090089168.1">
    <property type="nucleotide sequence ID" value="NZ_FOMG01000004.1"/>
</dbReference>
<dbReference type="PROSITE" id="PS00198">
    <property type="entry name" value="4FE4S_FER_1"/>
    <property type="match status" value="1"/>
</dbReference>
<keyword evidence="2" id="KW-0408">Iron</keyword>
<evidence type="ECO:0000256" key="3">
    <source>
        <dbReference type="ARBA" id="ARBA00023014"/>
    </source>
</evidence>
<feature type="domain" description="4Fe-4S ferredoxin-type" evidence="4">
    <location>
        <begin position="313"/>
        <end position="342"/>
    </location>
</feature>
<dbReference type="Pfam" id="PF13237">
    <property type="entry name" value="Fer4_10"/>
    <property type="match status" value="1"/>
</dbReference>
<dbReference type="PROSITE" id="PS51379">
    <property type="entry name" value="4FE4S_FER_2"/>
    <property type="match status" value="2"/>
</dbReference>
<sequence>MSKELREKYKVLAGLMNGKSQLKVSVVSGLIDCYEIMMTEEECDFLLSLGSKVVKREDLRSLSPLSDEDYEKFIHNILNKGMIWLKYKEDGVYAELSPIFPGWVEISLSNGGETEKQVALAKKFASLLQLKRKVNVLPLRKYFNYKYEIKKNNEIAPISIATAGGNREKKSIILDKEVESAENVISIANEVYDMLDRLPKDYPIAVITCFCRYLHRQVGETCRFNLPEEACIQIGSFAQQMVEYDVGHYITIDEAREIIKECEAKGAFHNIYHYGLNTENPVISICNCCWDCCCLHGVFNRGGLSPMFLKAHYKATIKDESKCIKCNKCNSFCPANCTGIKDGKLFLDDTHCIGCGQCAYQCPENVREMIHEERKVFVPSLSKDKVRIKKKYEL</sequence>
<organism evidence="5 6">
    <name type="scientific">Clostridium uliginosum</name>
    <dbReference type="NCBI Taxonomy" id="119641"/>
    <lineage>
        <taxon>Bacteria</taxon>
        <taxon>Bacillati</taxon>
        <taxon>Bacillota</taxon>
        <taxon>Clostridia</taxon>
        <taxon>Eubacteriales</taxon>
        <taxon>Clostridiaceae</taxon>
        <taxon>Clostridium</taxon>
    </lineage>
</organism>
<keyword evidence="1" id="KW-0479">Metal-binding</keyword>
<dbReference type="AlphaFoldDB" id="A0A1I1JQZ6"/>
<evidence type="ECO:0000313" key="5">
    <source>
        <dbReference type="EMBL" id="SFC50362.1"/>
    </source>
</evidence>
<dbReference type="OrthoDB" id="5422255at2"/>
<dbReference type="Proteomes" id="UP000199263">
    <property type="component" value="Unassembled WGS sequence"/>
</dbReference>
<dbReference type="STRING" id="119641.SAMN05421842_104113"/>
<dbReference type="GO" id="GO:0051536">
    <property type="term" value="F:iron-sulfur cluster binding"/>
    <property type="evidence" value="ECO:0007669"/>
    <property type="project" value="UniProtKB-KW"/>
</dbReference>
<accession>A0A1I1JQZ6</accession>
<evidence type="ECO:0000256" key="2">
    <source>
        <dbReference type="ARBA" id="ARBA00023004"/>
    </source>
</evidence>
<keyword evidence="3" id="KW-0411">Iron-sulfur</keyword>
<name>A0A1I1JQZ6_9CLOT</name>